<feature type="region of interest" description="Disordered" evidence="8">
    <location>
        <begin position="415"/>
        <end position="449"/>
    </location>
</feature>
<proteinExistence type="inferred from homology"/>
<evidence type="ECO:0000313" key="11">
    <source>
        <dbReference type="EMBL" id="KAK5708313.1"/>
    </source>
</evidence>
<keyword evidence="6 7" id="KW-0539">Nucleus</keyword>
<dbReference type="PANTHER" id="PTHR16140:SF0">
    <property type="entry name" value="NON-STRUCTURAL MAINTENANCE OF CHROMOSOMES ELEMENT 4"/>
    <property type="match status" value="1"/>
</dbReference>
<feature type="domain" description="Non-structural maintenance of chromosome element 4 C-terminal" evidence="9">
    <location>
        <begin position="374"/>
        <end position="479"/>
    </location>
</feature>
<feature type="region of interest" description="Disordered" evidence="8">
    <location>
        <begin position="210"/>
        <end position="248"/>
    </location>
</feature>
<feature type="compositionally biased region" description="Basic and acidic residues" evidence="8">
    <location>
        <begin position="109"/>
        <end position="118"/>
    </location>
</feature>
<reference evidence="11" key="1">
    <citation type="submission" date="2023-08" db="EMBL/GenBank/DDBJ databases">
        <title>Black Yeasts Isolated from many extreme environments.</title>
        <authorList>
            <person name="Coleine C."/>
            <person name="Stajich J.E."/>
            <person name="Selbmann L."/>
        </authorList>
    </citation>
    <scope>NUCLEOTIDE SEQUENCE</scope>
    <source>
        <strain evidence="11">CCFEE 5810</strain>
    </source>
</reference>
<dbReference type="PANTHER" id="PTHR16140">
    <property type="entry name" value="NON-STRUCTURAL MAINTENANCE OF CHROMOSOMES ELEMENT 4"/>
    <property type="match status" value="1"/>
</dbReference>
<dbReference type="GO" id="GO:0006281">
    <property type="term" value="P:DNA repair"/>
    <property type="evidence" value="ECO:0007669"/>
    <property type="project" value="UniProtKB-UniRule"/>
</dbReference>
<dbReference type="EMBL" id="JAVRQU010000001">
    <property type="protein sequence ID" value="KAK5708313.1"/>
    <property type="molecule type" value="Genomic_DNA"/>
</dbReference>
<feature type="compositionally biased region" description="Polar residues" evidence="8">
    <location>
        <begin position="1"/>
        <end position="38"/>
    </location>
</feature>
<comment type="similarity">
    <text evidence="2 7">Belongs to the NSE4 family.</text>
</comment>
<dbReference type="GO" id="GO:0005634">
    <property type="term" value="C:nucleus"/>
    <property type="evidence" value="ECO:0007669"/>
    <property type="project" value="UniProtKB-SubCell"/>
</dbReference>
<evidence type="ECO:0000259" key="10">
    <source>
        <dbReference type="Pfam" id="PF15412"/>
    </source>
</evidence>
<feature type="region of interest" description="Disordered" evidence="8">
    <location>
        <begin position="287"/>
        <end position="315"/>
    </location>
</feature>
<evidence type="ECO:0000256" key="8">
    <source>
        <dbReference type="SAM" id="MobiDB-lite"/>
    </source>
</evidence>
<accession>A0AAN7WHV0</accession>
<protein>
    <recommendedName>
        <fullName evidence="7">Non-structural maintenance of chromosomes element 4</fullName>
    </recommendedName>
</protein>
<comment type="subcellular location">
    <subcellularLocation>
        <location evidence="1 7">Nucleus</location>
    </subcellularLocation>
</comment>
<comment type="function">
    <text evidence="7">Component of the SMC5-SMC6 complex, that promotes sister chromatid alignment after DNA damage and facilitates double-stranded DNA breaks (DSBs) repair via homologous recombination between sister chromatids.</text>
</comment>
<dbReference type="GO" id="GO:0030915">
    <property type="term" value="C:Smc5-Smc6 complex"/>
    <property type="evidence" value="ECO:0007669"/>
    <property type="project" value="UniProtKB-UniRule"/>
</dbReference>
<evidence type="ECO:0000256" key="3">
    <source>
        <dbReference type="ARBA" id="ARBA00022763"/>
    </source>
</evidence>
<dbReference type="GO" id="GO:0006310">
    <property type="term" value="P:DNA recombination"/>
    <property type="evidence" value="ECO:0007669"/>
    <property type="project" value="UniProtKB-UniRule"/>
</dbReference>
<dbReference type="InterPro" id="IPR029225">
    <property type="entry name" value="Nse4_Nse3-bd"/>
</dbReference>
<gene>
    <name evidence="11" type="ORF">LTR97_000853</name>
</gene>
<dbReference type="InterPro" id="IPR027786">
    <property type="entry name" value="Nse4/EID"/>
</dbReference>
<dbReference type="Pfam" id="PF08743">
    <property type="entry name" value="Nse4_C"/>
    <property type="match status" value="1"/>
</dbReference>
<name>A0AAN7WHV0_9PEZI</name>
<evidence type="ECO:0000256" key="5">
    <source>
        <dbReference type="ARBA" id="ARBA00023204"/>
    </source>
</evidence>
<comment type="subunit">
    <text evidence="7">Component of the SMC5-SMC6 complex.</text>
</comment>
<keyword evidence="3 7" id="KW-0227">DNA damage</keyword>
<feature type="compositionally biased region" description="Low complexity" evidence="8">
    <location>
        <begin position="59"/>
        <end position="71"/>
    </location>
</feature>
<dbReference type="Pfam" id="PF15412">
    <property type="entry name" value="Nse4-Nse3_bdg"/>
    <property type="match status" value="1"/>
</dbReference>
<evidence type="ECO:0000256" key="1">
    <source>
        <dbReference type="ARBA" id="ARBA00004123"/>
    </source>
</evidence>
<evidence type="ECO:0000256" key="4">
    <source>
        <dbReference type="ARBA" id="ARBA00023172"/>
    </source>
</evidence>
<feature type="domain" description="Nse4/EID protein Nse3/MAGE-binding" evidence="10">
    <location>
        <begin position="168"/>
        <end position="219"/>
    </location>
</feature>
<dbReference type="InterPro" id="IPR014854">
    <property type="entry name" value="Nse4_C"/>
</dbReference>
<evidence type="ECO:0000256" key="6">
    <source>
        <dbReference type="ARBA" id="ARBA00023242"/>
    </source>
</evidence>
<organism evidence="11 12">
    <name type="scientific">Elasticomyces elasticus</name>
    <dbReference type="NCBI Taxonomy" id="574655"/>
    <lineage>
        <taxon>Eukaryota</taxon>
        <taxon>Fungi</taxon>
        <taxon>Dikarya</taxon>
        <taxon>Ascomycota</taxon>
        <taxon>Pezizomycotina</taxon>
        <taxon>Dothideomycetes</taxon>
        <taxon>Dothideomycetidae</taxon>
        <taxon>Mycosphaerellales</taxon>
        <taxon>Teratosphaeriaceae</taxon>
        <taxon>Elasticomyces</taxon>
    </lineage>
</organism>
<dbReference type="Proteomes" id="UP001310594">
    <property type="component" value="Unassembled WGS sequence"/>
</dbReference>
<dbReference type="AlphaFoldDB" id="A0AAN7WHV0"/>
<evidence type="ECO:0000256" key="2">
    <source>
        <dbReference type="ARBA" id="ARBA00008997"/>
    </source>
</evidence>
<sequence>MARLNTRPSHAPSSRFASATPAPGTNSDQENADPSSTHQRIDKDKGKGRATMPPPQQKSRSSLPTPTSDSPDAGRGQKRKRGNMSLPAATQEDEDERKFTEYYDPNQDPEERREGKRKMRNLERDFNENRDGLLHGPEPLSGDGITTTLNRANTLFLKVKQTGDATVDSRLLVNVTDLAYKKTAQLVQGDSPTGIDVDEFLSKCITFMRNGGPLPSDDHEPGAASRRRTGRRGGGEDSEDEGGGFEDEGGLDFEVLGRRACFVFNRRPAVPSFLLGPLSVEKKVRKEIQRRAKQGKDTAGRETRPEALTKDDLQKSEENGLTQICTRIRAQLKSHIIEAGHQLVDVLGLAEDDLVTAYGKEMLRKHRLSENLGVPLFEFVVNPRSFGQTVENMFYVSFLIKEGSVAVKLDEEGLPTINIEEPPPKDGEDELGNPLSTPEKIKQKKAREKEKSKHQAVFALDFETWRALVEAFGIRESMIPHRDESGIGASVGGRGWYT</sequence>
<comment type="caution">
    <text evidence="11">The sequence shown here is derived from an EMBL/GenBank/DDBJ whole genome shotgun (WGS) entry which is preliminary data.</text>
</comment>
<keyword evidence="5 7" id="KW-0234">DNA repair</keyword>
<feature type="compositionally biased region" description="Acidic residues" evidence="8">
    <location>
        <begin position="236"/>
        <end position="248"/>
    </location>
</feature>
<keyword evidence="4 7" id="KW-0233">DNA recombination</keyword>
<evidence type="ECO:0000313" key="12">
    <source>
        <dbReference type="Proteomes" id="UP001310594"/>
    </source>
</evidence>
<evidence type="ECO:0000256" key="7">
    <source>
        <dbReference type="RuleBase" id="RU365071"/>
    </source>
</evidence>
<feature type="region of interest" description="Disordered" evidence="8">
    <location>
        <begin position="1"/>
        <end position="118"/>
    </location>
</feature>
<evidence type="ECO:0000259" key="9">
    <source>
        <dbReference type="Pfam" id="PF08743"/>
    </source>
</evidence>